<dbReference type="SUPFAM" id="SSF69279">
    <property type="entry name" value="Phage tail proteins"/>
    <property type="match status" value="1"/>
</dbReference>
<evidence type="ECO:0000313" key="1">
    <source>
        <dbReference type="EMBL" id="MDP9902155.1"/>
    </source>
</evidence>
<dbReference type="EMBL" id="JAUSRO010000016">
    <property type="protein sequence ID" value="MDP9902155.1"/>
    <property type="molecule type" value="Genomic_DNA"/>
</dbReference>
<gene>
    <name evidence="1" type="ORF">J2W36_004431</name>
</gene>
<dbReference type="Pfam" id="PF05954">
    <property type="entry name" value="Phage_GPD"/>
    <property type="match status" value="1"/>
</dbReference>
<protein>
    <submittedName>
        <fullName evidence="1">Uncharacterized protein involved in type VI secretion and phage assembly</fullName>
    </submittedName>
</protein>
<dbReference type="Proteomes" id="UP001226867">
    <property type="component" value="Unassembled WGS sequence"/>
</dbReference>
<reference evidence="1 2" key="1">
    <citation type="submission" date="2023-07" db="EMBL/GenBank/DDBJ databases">
        <title>Sorghum-associated microbial communities from plants grown in Nebraska, USA.</title>
        <authorList>
            <person name="Schachtman D."/>
        </authorList>
    </citation>
    <scope>NUCLEOTIDE SEQUENCE [LARGE SCALE GENOMIC DNA]</scope>
    <source>
        <strain evidence="1 2">DS1607</strain>
    </source>
</reference>
<name>A0ABT9SCS3_9BURK</name>
<dbReference type="Gene3D" id="3.55.50.10">
    <property type="entry name" value="Baseplate protein-like domains"/>
    <property type="match status" value="1"/>
</dbReference>
<proteinExistence type="predicted"/>
<organism evidence="1 2">
    <name type="scientific">Variovorax ginsengisoli</name>
    <dbReference type="NCBI Taxonomy" id="363844"/>
    <lineage>
        <taxon>Bacteria</taxon>
        <taxon>Pseudomonadati</taxon>
        <taxon>Pseudomonadota</taxon>
        <taxon>Betaproteobacteria</taxon>
        <taxon>Burkholderiales</taxon>
        <taxon>Comamonadaceae</taxon>
        <taxon>Variovorax</taxon>
    </lineage>
</organism>
<sequence>MPAFFDAPERTLSVQSTAIEQHLGRPALTPVRLSGTEGVNSLFEYELLLKTSDALNADASEGANFNIDDFVGREISCSIALDGAGEFLPGTVGTSVDRIGTGARQINALISKAEYWGEEGRHSQYRLTLRPWLHLATKRTSTKIYQNKSAIDILDELLGAYAFPVHKILFAQYPARDFQVQYNESDFEFFCRVTEEWGVNYFFEHSDGKHRLVLIDAMAGWRPTDSEAYRTVEYHVRSGVLLACAPC</sequence>
<evidence type="ECO:0000313" key="2">
    <source>
        <dbReference type="Proteomes" id="UP001226867"/>
    </source>
</evidence>
<accession>A0ABT9SCS3</accession>
<keyword evidence="2" id="KW-1185">Reference proteome</keyword>
<dbReference type="RefSeq" id="WP_307691911.1">
    <property type="nucleotide sequence ID" value="NZ_JAUSRO010000016.1"/>
</dbReference>
<comment type="caution">
    <text evidence="1">The sequence shown here is derived from an EMBL/GenBank/DDBJ whole genome shotgun (WGS) entry which is preliminary data.</text>
</comment>